<dbReference type="EMBL" id="GAIX01000445">
    <property type="protein sequence ID" value="JAA92115.1"/>
    <property type="molecule type" value="Transcribed_RNA"/>
</dbReference>
<dbReference type="AlphaFoldDB" id="S4PRW9"/>
<reference evidence="1" key="2">
    <citation type="submission" date="2013-05" db="EMBL/GenBank/DDBJ databases">
        <authorList>
            <person name="Carter J.-M."/>
            <person name="Baker S.C."/>
            <person name="Pink R."/>
            <person name="Carter D.R.F."/>
            <person name="Collins A."/>
            <person name="Tomlin J."/>
            <person name="Gibbs M."/>
            <person name="Breuker C.J."/>
        </authorList>
    </citation>
    <scope>NUCLEOTIDE SEQUENCE</scope>
    <source>
        <tissue evidence="1">Ovary</tissue>
    </source>
</reference>
<accession>S4PRW9</accession>
<evidence type="ECO:0000313" key="1">
    <source>
        <dbReference type="EMBL" id="JAA92115.1"/>
    </source>
</evidence>
<organism evidence="1">
    <name type="scientific">Pararge aegeria</name>
    <name type="common">speckled wood butterfly</name>
    <dbReference type="NCBI Taxonomy" id="116150"/>
    <lineage>
        <taxon>Eukaryota</taxon>
        <taxon>Metazoa</taxon>
        <taxon>Ecdysozoa</taxon>
        <taxon>Arthropoda</taxon>
        <taxon>Hexapoda</taxon>
        <taxon>Insecta</taxon>
        <taxon>Pterygota</taxon>
        <taxon>Neoptera</taxon>
        <taxon>Endopterygota</taxon>
        <taxon>Lepidoptera</taxon>
        <taxon>Glossata</taxon>
        <taxon>Ditrysia</taxon>
        <taxon>Papilionoidea</taxon>
        <taxon>Nymphalidae</taxon>
        <taxon>Satyrinae</taxon>
        <taxon>Satyrini</taxon>
        <taxon>Parargina</taxon>
        <taxon>Pararge</taxon>
    </lineage>
</organism>
<proteinExistence type="predicted"/>
<sequence>MLPPYSCCEYRAKSLQCAIGVFTCPYRRALLQNLGVVPTPPLNGRLSATCSVVSSCLCVSSQQRLRTSPASAL</sequence>
<name>S4PRW9_9NEOP</name>
<reference evidence="1" key="1">
    <citation type="journal article" date="2013" name="BMC Genomics">
        <title>Unscrambling butterfly oogenesis.</title>
        <authorList>
            <person name="Carter J.M."/>
            <person name="Baker S.C."/>
            <person name="Pink R."/>
            <person name="Carter D.R."/>
            <person name="Collins A."/>
            <person name="Tomlin J."/>
            <person name="Gibbs M."/>
            <person name="Breuker C.J."/>
        </authorList>
    </citation>
    <scope>NUCLEOTIDE SEQUENCE</scope>
    <source>
        <tissue evidence="1">Ovary</tissue>
    </source>
</reference>
<protein>
    <submittedName>
        <fullName evidence="1">Uncharacterized protein</fullName>
    </submittedName>
</protein>